<dbReference type="Proteomes" id="UP000261187">
    <property type="component" value="Unassembled WGS sequence"/>
</dbReference>
<evidence type="ECO:0000313" key="3">
    <source>
        <dbReference type="EMBL" id="RGL57294.1"/>
    </source>
</evidence>
<name>A0AA92SWV4_9BACT</name>
<proteinExistence type="predicted"/>
<dbReference type="Pfam" id="PF13337">
    <property type="entry name" value="BrxL_ATPase"/>
    <property type="match status" value="1"/>
</dbReference>
<protein>
    <submittedName>
        <fullName evidence="3">BREX system Lon protease-like protein BrxL</fullName>
    </submittedName>
</protein>
<gene>
    <name evidence="3" type="primary">brxL</name>
    <name evidence="3" type="ORF">DXC61_12025</name>
</gene>
<accession>A0AA92SWV4</accession>
<keyword evidence="3" id="KW-0378">Hydrolase</keyword>
<dbReference type="EMBL" id="QSSA01000029">
    <property type="protein sequence ID" value="RGL57294.1"/>
    <property type="molecule type" value="Genomic_DNA"/>
</dbReference>
<dbReference type="InterPro" id="IPR014061">
    <property type="entry name" value="BrxL-like"/>
</dbReference>
<feature type="domain" description="MITD1 C-terminal phospholipase D-like" evidence="1">
    <location>
        <begin position="558"/>
        <end position="707"/>
    </location>
</feature>
<dbReference type="GO" id="GO:0006508">
    <property type="term" value="P:proteolysis"/>
    <property type="evidence" value="ECO:0007669"/>
    <property type="project" value="UniProtKB-KW"/>
</dbReference>
<organism evidence="3 4">
    <name type="scientific">Segatella copri</name>
    <dbReference type="NCBI Taxonomy" id="165179"/>
    <lineage>
        <taxon>Bacteria</taxon>
        <taxon>Pseudomonadati</taxon>
        <taxon>Bacteroidota</taxon>
        <taxon>Bacteroidia</taxon>
        <taxon>Bacteroidales</taxon>
        <taxon>Prevotellaceae</taxon>
        <taxon>Segatella</taxon>
    </lineage>
</organism>
<evidence type="ECO:0000313" key="4">
    <source>
        <dbReference type="Proteomes" id="UP000261187"/>
    </source>
</evidence>
<dbReference type="InterPro" id="IPR032341">
    <property type="entry name" value="MITD1_C"/>
</dbReference>
<dbReference type="GO" id="GO:0008233">
    <property type="term" value="F:peptidase activity"/>
    <property type="evidence" value="ECO:0007669"/>
    <property type="project" value="UniProtKB-KW"/>
</dbReference>
<dbReference type="Pfam" id="PF20442">
    <property type="entry name" value="BrxL_N"/>
    <property type="match status" value="1"/>
</dbReference>
<reference evidence="3 4" key="1">
    <citation type="submission" date="2018-08" db="EMBL/GenBank/DDBJ databases">
        <title>A genome reference for cultivated species of the human gut microbiota.</title>
        <authorList>
            <person name="Zou Y."/>
            <person name="Xue W."/>
            <person name="Luo G."/>
        </authorList>
    </citation>
    <scope>NUCLEOTIDE SEQUENCE [LARGE SCALE GENOMIC DNA]</scope>
    <source>
        <strain evidence="3 4">TF06-40</strain>
    </source>
</reference>
<feature type="domain" description="BREX system Lon protease-like BrxL N-terminal" evidence="2">
    <location>
        <begin position="11"/>
        <end position="141"/>
    </location>
</feature>
<sequence length="713" mass="82781">MDALDMKLNHAFPGKVVRKDLLHDIKRAVNVPSFVLEFLLSRYCASEDPEEIEEGKKAVLQTIEKCYVRPDESNKAQAIVEQKKRHKFIDKIHVKYVEREKRYWAEMENFASKRIAINPCFYQENEKLLESGIWAEITLAYNEVEEDDYAFFIEDLRPIQIAHFDAEKFFRGREQFTTDEWMDVLIRSIGINPDWLSERSRQLNSDKNGRRLKFHILSRFLPLVQSNYNSIELGGRSTGKSYFYSEFSPYSTLLSGGQASTATLLYNNQRKQVGAVGYWDNVAFDEVAKMKIKDADTVQIMKDYMANGRFSRGREVTGYASFSFVGNFDLNIQQIVNNYDKDLLVTLPEAFDLAVIDRIYNYIPGWEIPKIDDSAYNNGFGLITDYMSEALHYLFVHDSDYVGVVNARLKKGDNIEGRDNRALQKTISGFIKLLFPTGQPTDEEFDEIVEYAIEGRRRVKEQLNKRKPDEEYARINMSYINRDGKKIIVYCPESKYSKATQNPRKDPEVAVLTEAYDEMPFENAPSKVMEDRPMMKPLIVEDDSPKEKTIDVQYGDIGYGYDDLFADYLKGAKVVMLEEPYLSHGYQVTNLVRFIELLVKIGDCKVFKLITKLGDTVEESSYIKDSLSGIKETLADMDGNIMTFEYEFDENSHDRYIRTSNDWDITLGRGLHFYQNLNPSKDSRNYFQMGTYDLSLRPCLKTRFTFIKRDSKE</sequence>
<evidence type="ECO:0000259" key="1">
    <source>
        <dbReference type="Pfam" id="PF16565"/>
    </source>
</evidence>
<dbReference type="AlphaFoldDB" id="A0AA92SWV4"/>
<dbReference type="InterPro" id="IPR038113">
    <property type="entry name" value="MITD1_C_sf"/>
</dbReference>
<dbReference type="Pfam" id="PF16565">
    <property type="entry name" value="MIT_C"/>
    <property type="match status" value="1"/>
</dbReference>
<dbReference type="Gene3D" id="3.30.870.30">
    <property type="entry name" value="MITD, C-terminal phospholipase D-like domain"/>
    <property type="match status" value="1"/>
</dbReference>
<dbReference type="NCBIfam" id="TIGR02688">
    <property type="entry name" value="BREX system Lon protease-like protein BrxL"/>
    <property type="match status" value="1"/>
</dbReference>
<comment type="caution">
    <text evidence="3">The sequence shown here is derived from an EMBL/GenBank/DDBJ whole genome shotgun (WGS) entry which is preliminary data.</text>
</comment>
<dbReference type="RefSeq" id="WP_117695275.1">
    <property type="nucleotide sequence ID" value="NZ_CP134813.1"/>
</dbReference>
<evidence type="ECO:0000259" key="2">
    <source>
        <dbReference type="Pfam" id="PF20442"/>
    </source>
</evidence>
<dbReference type="InterPro" id="IPR046838">
    <property type="entry name" value="BrxL_N"/>
</dbReference>
<keyword evidence="3" id="KW-0645">Protease</keyword>